<evidence type="ECO:0000256" key="1">
    <source>
        <dbReference type="SAM" id="Coils"/>
    </source>
</evidence>
<dbReference type="RefSeq" id="WP_085824755.1">
    <property type="nucleotide sequence ID" value="NZ_FWFP01000017.1"/>
</dbReference>
<dbReference type="PANTHER" id="PTHR32309">
    <property type="entry name" value="TYROSINE-PROTEIN KINASE"/>
    <property type="match status" value="1"/>
</dbReference>
<protein>
    <recommendedName>
        <fullName evidence="5">Chain length determinant protein</fullName>
    </recommendedName>
</protein>
<keyword evidence="2" id="KW-0812">Transmembrane</keyword>
<sequence>MGEVRFYISIFLRRLPYFLTVATAISAVSVIVALTLPPTYEAQMRLIVESPQIPTNLASSTVTTPAQEQLQIVEQRLLTRLVLLDVASKFEVLPDQSEASPDQIVNALRNQTRIWISTGRNQASLMTVSFEAQTGQIAAGVLNEYLTEILKLDVDYRKGRATDTLAFFEQEVDRLSNELDTRAARILAFQEENADALPGSLQFRQAQQGALQANLEQTDRQIFTARSQRENLMSIYSSTGQVVGPRQQNLTPAQQQLDQLQTQLNNESVVYSESNPRIRLLRARIKKQEQVVAAEQAATVSQTPNQTGNSTLDIQLAQMDSQIEALEDQKAGLEERLAKLTLTIEQTPSNAITLAELQRDHDNIQMQYNSAVGRLAAASTGERIEVTSQGQRISVLEHPTVPPSPAKPDRFMIAGGGTLFGIAAGLGLVLLLEMLNRAPRRPEDLVKNLEVWPIATIPYVPSKGEVITRRTIWVAVVLTILIGVPAGVWAIHTYYQPLDLIVERVVDKLEVYW</sequence>
<keyword evidence="4" id="KW-1185">Reference proteome</keyword>
<gene>
    <name evidence="3" type="ORF">RUM8411_04317</name>
</gene>
<evidence type="ECO:0000313" key="3">
    <source>
        <dbReference type="EMBL" id="SLN76019.1"/>
    </source>
</evidence>
<evidence type="ECO:0000256" key="2">
    <source>
        <dbReference type="SAM" id="Phobius"/>
    </source>
</evidence>
<proteinExistence type="predicted"/>
<reference evidence="4" key="1">
    <citation type="submission" date="2017-03" db="EMBL/GenBank/DDBJ databases">
        <authorList>
            <person name="Rodrigo-Torres L."/>
            <person name="Arahal R.D."/>
            <person name="Lucena T."/>
        </authorList>
    </citation>
    <scope>NUCLEOTIDE SEQUENCE [LARGE SCALE GENOMIC DNA]</scope>
    <source>
        <strain evidence="4">CECT 8411</strain>
    </source>
</reference>
<dbReference type="GO" id="GO:0004713">
    <property type="term" value="F:protein tyrosine kinase activity"/>
    <property type="evidence" value="ECO:0007669"/>
    <property type="project" value="TreeGrafter"/>
</dbReference>
<feature type="coiled-coil region" evidence="1">
    <location>
        <begin position="158"/>
        <end position="185"/>
    </location>
</feature>
<organism evidence="3 4">
    <name type="scientific">Ruegeria meonggei</name>
    <dbReference type="NCBI Taxonomy" id="1446476"/>
    <lineage>
        <taxon>Bacteria</taxon>
        <taxon>Pseudomonadati</taxon>
        <taxon>Pseudomonadota</taxon>
        <taxon>Alphaproteobacteria</taxon>
        <taxon>Rhodobacterales</taxon>
        <taxon>Roseobacteraceae</taxon>
        <taxon>Ruegeria</taxon>
    </lineage>
</organism>
<keyword evidence="2" id="KW-1133">Transmembrane helix</keyword>
<dbReference type="GO" id="GO:0005886">
    <property type="term" value="C:plasma membrane"/>
    <property type="evidence" value="ECO:0007669"/>
    <property type="project" value="TreeGrafter"/>
</dbReference>
<dbReference type="OrthoDB" id="8114194at2"/>
<accession>A0A1X7ACQ3</accession>
<keyword evidence="2" id="KW-0472">Membrane</keyword>
<feature type="coiled-coil region" evidence="1">
    <location>
        <begin position="278"/>
        <end position="343"/>
    </location>
</feature>
<dbReference type="Proteomes" id="UP000193778">
    <property type="component" value="Unassembled WGS sequence"/>
</dbReference>
<dbReference type="AlphaFoldDB" id="A0A1X7ACQ3"/>
<feature type="transmembrane region" description="Helical" evidence="2">
    <location>
        <begin position="472"/>
        <end position="491"/>
    </location>
</feature>
<name>A0A1X7ACQ3_9RHOB</name>
<dbReference type="InterPro" id="IPR050445">
    <property type="entry name" value="Bact_polysacc_biosynth/exp"/>
</dbReference>
<evidence type="ECO:0008006" key="5">
    <source>
        <dbReference type="Google" id="ProtNLM"/>
    </source>
</evidence>
<evidence type="ECO:0000313" key="4">
    <source>
        <dbReference type="Proteomes" id="UP000193778"/>
    </source>
</evidence>
<feature type="transmembrane region" description="Helical" evidence="2">
    <location>
        <begin position="15"/>
        <end position="36"/>
    </location>
</feature>
<dbReference type="EMBL" id="FWFP01000017">
    <property type="protein sequence ID" value="SLN76019.1"/>
    <property type="molecule type" value="Genomic_DNA"/>
</dbReference>
<keyword evidence="1" id="KW-0175">Coiled coil</keyword>
<dbReference type="PANTHER" id="PTHR32309:SF13">
    <property type="entry name" value="FERRIC ENTEROBACTIN TRANSPORT PROTEIN FEPE"/>
    <property type="match status" value="1"/>
</dbReference>
<feature type="transmembrane region" description="Helical" evidence="2">
    <location>
        <begin position="411"/>
        <end position="432"/>
    </location>
</feature>